<evidence type="ECO:0000259" key="2">
    <source>
        <dbReference type="SMART" id="SM00226"/>
    </source>
</evidence>
<comment type="caution">
    <text evidence="3">The sequence shown here is derived from an EMBL/GenBank/DDBJ whole genome shotgun (WGS) entry which is preliminary data.</text>
</comment>
<dbReference type="SMART" id="SM00226">
    <property type="entry name" value="LMWPc"/>
    <property type="match status" value="1"/>
</dbReference>
<dbReference type="SUPFAM" id="SSF52788">
    <property type="entry name" value="Phosphotyrosine protein phosphatases I"/>
    <property type="match status" value="1"/>
</dbReference>
<sequence>MTDRPRFRVLAICSGNVCRSPFLELLLARALAGRADLEVASAGTIARPRMRMTDEIVRVAARYGIPETDARAHRAARLDEAAVADADLVLGLTREHRAAAVQLHPRALRYAFTLREFARLLGDPEVAATAPGLTPGELVAAVAAHRGGAQPVAAEADDIRDPIGLPQAVYDEVGAEIAAAAEVAARALAATREATVKASESPERSKAPSLSFSFRRL</sequence>
<dbReference type="InterPro" id="IPR023485">
    <property type="entry name" value="Ptyr_pPase"/>
</dbReference>
<organism evidence="3 4">
    <name type="scientific">Gryllotalpicola koreensis</name>
    <dbReference type="NCBI Taxonomy" id="993086"/>
    <lineage>
        <taxon>Bacteria</taxon>
        <taxon>Bacillati</taxon>
        <taxon>Actinomycetota</taxon>
        <taxon>Actinomycetes</taxon>
        <taxon>Micrococcales</taxon>
        <taxon>Microbacteriaceae</taxon>
        <taxon>Gryllotalpicola</taxon>
    </lineage>
</organism>
<feature type="region of interest" description="Disordered" evidence="1">
    <location>
        <begin position="194"/>
        <end position="217"/>
    </location>
</feature>
<proteinExistence type="predicted"/>
<protein>
    <submittedName>
        <fullName evidence="3">Low molecular weight phosphatase family protein</fullName>
    </submittedName>
</protein>
<dbReference type="Pfam" id="PF01451">
    <property type="entry name" value="LMWPc"/>
    <property type="match status" value="1"/>
</dbReference>
<reference evidence="4" key="1">
    <citation type="journal article" date="2019" name="Int. J. Syst. Evol. Microbiol.">
        <title>The Global Catalogue of Microorganisms (GCM) 10K type strain sequencing project: providing services to taxonomists for standard genome sequencing and annotation.</title>
        <authorList>
            <consortium name="The Broad Institute Genomics Platform"/>
            <consortium name="The Broad Institute Genome Sequencing Center for Infectious Disease"/>
            <person name="Wu L."/>
            <person name="Ma J."/>
        </authorList>
    </citation>
    <scope>NUCLEOTIDE SEQUENCE [LARGE SCALE GENOMIC DNA]</scope>
    <source>
        <strain evidence="4">JCM 17591</strain>
    </source>
</reference>
<dbReference type="EMBL" id="BAABBW010000003">
    <property type="protein sequence ID" value="GAA4174845.1"/>
    <property type="molecule type" value="Genomic_DNA"/>
</dbReference>
<feature type="compositionally biased region" description="Polar residues" evidence="1">
    <location>
        <begin position="208"/>
        <end position="217"/>
    </location>
</feature>
<name>A0ABP8A0D6_9MICO</name>
<keyword evidence="4" id="KW-1185">Reference proteome</keyword>
<dbReference type="Gene3D" id="3.40.50.2300">
    <property type="match status" value="1"/>
</dbReference>
<evidence type="ECO:0000313" key="4">
    <source>
        <dbReference type="Proteomes" id="UP001501079"/>
    </source>
</evidence>
<evidence type="ECO:0000313" key="3">
    <source>
        <dbReference type="EMBL" id="GAA4174845.1"/>
    </source>
</evidence>
<feature type="domain" description="Phosphotyrosine protein phosphatase I" evidence="2">
    <location>
        <begin position="7"/>
        <end position="191"/>
    </location>
</feature>
<gene>
    <name evidence="3" type="ORF">GCM10022287_19330</name>
</gene>
<dbReference type="RefSeq" id="WP_344753806.1">
    <property type="nucleotide sequence ID" value="NZ_BAABBW010000003.1"/>
</dbReference>
<evidence type="ECO:0000256" key="1">
    <source>
        <dbReference type="SAM" id="MobiDB-lite"/>
    </source>
</evidence>
<accession>A0ABP8A0D6</accession>
<dbReference type="InterPro" id="IPR036196">
    <property type="entry name" value="Ptyr_pPase_sf"/>
</dbReference>
<dbReference type="Proteomes" id="UP001501079">
    <property type="component" value="Unassembled WGS sequence"/>
</dbReference>